<feature type="domain" description="Prolow-density lipoprotein receptor-related protein 1-like beta-propeller" evidence="2">
    <location>
        <begin position="125"/>
        <end position="377"/>
    </location>
</feature>
<reference evidence="3 4" key="1">
    <citation type="submission" date="2012-11" db="EMBL/GenBank/DDBJ databases">
        <title>Genome assembly of Thiorhodococcus sp. AK35.</title>
        <authorList>
            <person name="Nupur N."/>
            <person name="Khatri I."/>
            <person name="Subramanian S."/>
            <person name="Pinnaka A."/>
        </authorList>
    </citation>
    <scope>NUCLEOTIDE SEQUENCE [LARGE SCALE GENOMIC DNA]</scope>
    <source>
        <strain evidence="3 4">AK35</strain>
    </source>
</reference>
<dbReference type="PANTHER" id="PTHR32256">
    <property type="match status" value="1"/>
</dbReference>
<dbReference type="InterPro" id="IPR053369">
    <property type="entry name" value="SrfA-induced_signal"/>
</dbReference>
<protein>
    <recommendedName>
        <fullName evidence="2">Prolow-density lipoprotein receptor-related protein 1-like beta-propeller domain-containing protein</fullName>
    </recommendedName>
</protein>
<proteinExistence type="predicted"/>
<dbReference type="AlphaFoldDB" id="W9V853"/>
<sequence>MTAFLLGVGVYLSLVGVEMVLPFGVGQAESAIVTDAAEIHRPDAAPAVRILLLALYLVPGLASIGIAAVRLRRLEGAGALWTTFLIGTLSGIAAYGVDPTPWPNESSAERFASDEAPGAPAFSFANLKEGGNFAAAADWVYFAPFRAGQLCRAHPDGSAPSVLLDHPVSRINVVGDRLLFLRFVPGQGDLLFELALEGGRPRLLLGDPLAEVWVQGDWVYYRPEGRDGKIHRMRLDGSGRERIGDDSAASMALAGSWIYYINETQDRRLYRMRLDGSDRERLGEAGVEEFLIAGDRLFFRDRRDHRLYRMDRIGSDPTSFLDVDARSLNTDGIWLYYSDFSEDARLYRIALDGGLPEPLTRTSARFPHVVGGWLYFGVGGILDMDIFRLPLTRGMDPTGPAQPWLVGFPGLDYRSQ</sequence>
<dbReference type="SUPFAM" id="SSF69304">
    <property type="entry name" value="Tricorn protease N-terminal domain"/>
    <property type="match status" value="1"/>
</dbReference>
<feature type="transmembrane region" description="Helical" evidence="1">
    <location>
        <begin position="76"/>
        <end position="97"/>
    </location>
</feature>
<dbReference type="InterPro" id="IPR032485">
    <property type="entry name" value="LRP1-like_beta_prop"/>
</dbReference>
<evidence type="ECO:0000259" key="2">
    <source>
        <dbReference type="Pfam" id="PF16472"/>
    </source>
</evidence>
<dbReference type="OrthoDB" id="1889751at2"/>
<organism evidence="3 4">
    <name type="scientific">Imhoffiella purpurea</name>
    <dbReference type="NCBI Taxonomy" id="1249627"/>
    <lineage>
        <taxon>Bacteria</taxon>
        <taxon>Pseudomonadati</taxon>
        <taxon>Pseudomonadota</taxon>
        <taxon>Gammaproteobacteria</taxon>
        <taxon>Chromatiales</taxon>
        <taxon>Chromatiaceae</taxon>
        <taxon>Imhoffiella</taxon>
    </lineage>
</organism>
<dbReference type="InterPro" id="IPR011042">
    <property type="entry name" value="6-blade_b-propeller_TolB-like"/>
</dbReference>
<dbReference type="Proteomes" id="UP000019460">
    <property type="component" value="Unassembled WGS sequence"/>
</dbReference>
<dbReference type="Pfam" id="PF16472">
    <property type="entry name" value="DUF5050"/>
    <property type="match status" value="1"/>
</dbReference>
<evidence type="ECO:0000313" key="4">
    <source>
        <dbReference type="Proteomes" id="UP000019460"/>
    </source>
</evidence>
<evidence type="ECO:0000313" key="3">
    <source>
        <dbReference type="EMBL" id="EXJ15609.1"/>
    </source>
</evidence>
<keyword evidence="1" id="KW-0812">Transmembrane</keyword>
<dbReference type="PANTHER" id="PTHR32256:SF17">
    <property type="entry name" value="EGF-LIKE DOMAIN-CONTAINING PROTEIN"/>
    <property type="match status" value="1"/>
</dbReference>
<keyword evidence="1" id="KW-0472">Membrane</keyword>
<dbReference type="RefSeq" id="WP_043752601.1">
    <property type="nucleotide sequence ID" value="NZ_AONC01000025.1"/>
</dbReference>
<keyword evidence="4" id="KW-1185">Reference proteome</keyword>
<gene>
    <name evidence="3" type="ORF">D779_1351</name>
</gene>
<feature type="transmembrane region" description="Helical" evidence="1">
    <location>
        <begin position="46"/>
        <end position="69"/>
    </location>
</feature>
<dbReference type="Gene3D" id="2.120.10.30">
    <property type="entry name" value="TolB, C-terminal domain"/>
    <property type="match status" value="1"/>
</dbReference>
<dbReference type="STRING" id="1249627.D779_1351"/>
<accession>W9V853</accession>
<dbReference type="eggNOG" id="COG0823">
    <property type="taxonomic scope" value="Bacteria"/>
</dbReference>
<keyword evidence="1" id="KW-1133">Transmembrane helix</keyword>
<dbReference type="PATRIC" id="fig|1249627.3.peg.1801"/>
<comment type="caution">
    <text evidence="3">The sequence shown here is derived from an EMBL/GenBank/DDBJ whole genome shotgun (WGS) entry which is preliminary data.</text>
</comment>
<evidence type="ECO:0000256" key="1">
    <source>
        <dbReference type="SAM" id="Phobius"/>
    </source>
</evidence>
<name>W9V853_9GAMM</name>
<dbReference type="EMBL" id="AONC01000025">
    <property type="protein sequence ID" value="EXJ15609.1"/>
    <property type="molecule type" value="Genomic_DNA"/>
</dbReference>